<dbReference type="InterPro" id="IPR052929">
    <property type="entry name" value="RNase_H-like_EbsB-rel"/>
</dbReference>
<dbReference type="GO" id="GO:0003676">
    <property type="term" value="F:nucleic acid binding"/>
    <property type="evidence" value="ECO:0007669"/>
    <property type="project" value="InterPro"/>
</dbReference>
<dbReference type="GeneID" id="130500218"/>
<dbReference type="GO" id="GO:0004523">
    <property type="term" value="F:RNA-DNA hybrid ribonuclease activity"/>
    <property type="evidence" value="ECO:0007669"/>
    <property type="project" value="InterPro"/>
</dbReference>
<evidence type="ECO:0000313" key="3">
    <source>
        <dbReference type="RefSeq" id="XP_056850962.1"/>
    </source>
</evidence>
<dbReference type="RefSeq" id="XP_056850962.1">
    <property type="nucleotide sequence ID" value="XM_056994982.1"/>
</dbReference>
<dbReference type="KEGG" id="rsz:130500218"/>
<dbReference type="PANTHER" id="PTHR47074">
    <property type="entry name" value="BNAC02G40300D PROTEIN"/>
    <property type="match status" value="1"/>
</dbReference>
<organism evidence="2 3">
    <name type="scientific">Raphanus sativus</name>
    <name type="common">Radish</name>
    <name type="synonym">Raphanus raphanistrum var. sativus</name>
    <dbReference type="NCBI Taxonomy" id="3726"/>
    <lineage>
        <taxon>Eukaryota</taxon>
        <taxon>Viridiplantae</taxon>
        <taxon>Streptophyta</taxon>
        <taxon>Embryophyta</taxon>
        <taxon>Tracheophyta</taxon>
        <taxon>Spermatophyta</taxon>
        <taxon>Magnoliopsida</taxon>
        <taxon>eudicotyledons</taxon>
        <taxon>Gunneridae</taxon>
        <taxon>Pentapetalae</taxon>
        <taxon>rosids</taxon>
        <taxon>malvids</taxon>
        <taxon>Brassicales</taxon>
        <taxon>Brassicaceae</taxon>
        <taxon>Brassiceae</taxon>
        <taxon>Raphanus</taxon>
    </lineage>
</organism>
<reference evidence="2" key="1">
    <citation type="journal article" date="2019" name="Database">
        <title>The radish genome database (RadishGD): an integrated information resource for radish genomics.</title>
        <authorList>
            <person name="Yu H.J."/>
            <person name="Baek S."/>
            <person name="Lee Y.J."/>
            <person name="Cho A."/>
            <person name="Mun J.H."/>
        </authorList>
    </citation>
    <scope>NUCLEOTIDE SEQUENCE [LARGE SCALE GENOMIC DNA]</scope>
    <source>
        <strain evidence="2">cv. WK10039</strain>
    </source>
</reference>
<dbReference type="InterPro" id="IPR044730">
    <property type="entry name" value="RNase_H-like_dom_plant"/>
</dbReference>
<keyword evidence="2" id="KW-1185">Reference proteome</keyword>
<dbReference type="CDD" id="cd06222">
    <property type="entry name" value="RNase_H_like"/>
    <property type="match status" value="1"/>
</dbReference>
<evidence type="ECO:0000313" key="2">
    <source>
        <dbReference type="Proteomes" id="UP000504610"/>
    </source>
</evidence>
<feature type="domain" description="RNase H type-1" evidence="1">
    <location>
        <begin position="131"/>
        <end position="249"/>
    </location>
</feature>
<dbReference type="InterPro" id="IPR036397">
    <property type="entry name" value="RNaseH_sf"/>
</dbReference>
<dbReference type="InterPro" id="IPR012337">
    <property type="entry name" value="RNaseH-like_sf"/>
</dbReference>
<dbReference type="InterPro" id="IPR002156">
    <property type="entry name" value="RNaseH_domain"/>
</dbReference>
<proteinExistence type="predicted"/>
<gene>
    <name evidence="3" type="primary">LOC130500218</name>
</gene>
<dbReference type="Proteomes" id="UP000504610">
    <property type="component" value="Chromosome 9"/>
</dbReference>
<dbReference type="AlphaFoldDB" id="A0A9W3CHH0"/>
<dbReference type="Pfam" id="PF13456">
    <property type="entry name" value="RVT_3"/>
    <property type="match status" value="1"/>
</dbReference>
<dbReference type="OrthoDB" id="1050068at2759"/>
<evidence type="ECO:0000259" key="1">
    <source>
        <dbReference type="Pfam" id="PF13456"/>
    </source>
</evidence>
<dbReference type="PANTHER" id="PTHR47074:SF11">
    <property type="entry name" value="REVERSE TRANSCRIPTASE-LIKE PROTEIN"/>
    <property type="match status" value="1"/>
</dbReference>
<accession>A0A9W3CHH0</accession>
<dbReference type="Gene3D" id="3.30.420.10">
    <property type="entry name" value="Ribonuclease H-like superfamily/Ribonuclease H"/>
    <property type="match status" value="1"/>
</dbReference>
<protein>
    <submittedName>
        <fullName evidence="3">Uncharacterized protein LOC130500218</fullName>
    </submittedName>
</protein>
<name>A0A9W3CHH0_RAPSA</name>
<dbReference type="SUPFAM" id="SSF53098">
    <property type="entry name" value="Ribonuclease H-like"/>
    <property type="match status" value="1"/>
</dbReference>
<reference evidence="3" key="2">
    <citation type="submission" date="2025-08" db="UniProtKB">
        <authorList>
            <consortium name="RefSeq"/>
        </authorList>
    </citation>
    <scope>IDENTIFICATION</scope>
    <source>
        <tissue evidence="3">Leaf</tissue>
    </source>
</reference>
<sequence length="256" mass="28327">MDPPYLHVTESGMGRENGVQFWTKVPLTSQIVAQGPVDDFSRWYSTQALRTALPPLGVTVSPLVPWLLWNLWIARNKLVFEGKIFQVDDIISKASAEARAWENANAGKKLARKKLNPVRVSTPHPFSCWIDGAWQESTRAGSMGWIIKNEEDAVLCRGSSNRTHVESALVAEALALRDALKQANDLQLQSLHISSDSQVLISTLREGRDLNEIAGVLTDIRNLATLFCPLSFSFVPRLENIQADSLAKASLARLAL</sequence>